<dbReference type="Proteomes" id="UP001138997">
    <property type="component" value="Unassembled WGS sequence"/>
</dbReference>
<accession>A0A9X1NEG5</accession>
<proteinExistence type="predicted"/>
<name>A0A9X1NEG5_9ACTN</name>
<feature type="compositionally biased region" description="Low complexity" evidence="1">
    <location>
        <begin position="273"/>
        <end position="314"/>
    </location>
</feature>
<gene>
    <name evidence="2" type="ORF">LR394_21520</name>
</gene>
<comment type="caution">
    <text evidence="2">The sequence shown here is derived from an EMBL/GenBank/DDBJ whole genome shotgun (WGS) entry which is preliminary data.</text>
</comment>
<feature type="region of interest" description="Disordered" evidence="1">
    <location>
        <begin position="102"/>
        <end position="136"/>
    </location>
</feature>
<dbReference type="AlphaFoldDB" id="A0A9X1NEG5"/>
<protein>
    <recommendedName>
        <fullName evidence="4">Anti-sigma-D factor RsdA sigma factor binding region domain-containing protein</fullName>
    </recommendedName>
</protein>
<evidence type="ECO:0000256" key="1">
    <source>
        <dbReference type="SAM" id="MobiDB-lite"/>
    </source>
</evidence>
<organism evidence="2 3">
    <name type="scientific">Kineosporia babensis</name>
    <dbReference type="NCBI Taxonomy" id="499548"/>
    <lineage>
        <taxon>Bacteria</taxon>
        <taxon>Bacillati</taxon>
        <taxon>Actinomycetota</taxon>
        <taxon>Actinomycetes</taxon>
        <taxon>Kineosporiales</taxon>
        <taxon>Kineosporiaceae</taxon>
        <taxon>Kineosporia</taxon>
    </lineage>
</organism>
<feature type="compositionally biased region" description="Low complexity" evidence="1">
    <location>
        <begin position="338"/>
        <end position="351"/>
    </location>
</feature>
<dbReference type="EMBL" id="JAJOMB010000012">
    <property type="protein sequence ID" value="MCD5313492.1"/>
    <property type="molecule type" value="Genomic_DNA"/>
</dbReference>
<feature type="region of interest" description="Disordered" evidence="1">
    <location>
        <begin position="258"/>
        <end position="384"/>
    </location>
</feature>
<reference evidence="2" key="1">
    <citation type="submission" date="2021-11" db="EMBL/GenBank/DDBJ databases">
        <title>Streptomyces corallinus and Kineosporia corallina sp. nov., two new coral-derived marine actinobacteria.</title>
        <authorList>
            <person name="Buangrab K."/>
            <person name="Sutthacheep M."/>
            <person name="Yeemin T."/>
            <person name="Harunari E."/>
            <person name="Igarashi Y."/>
            <person name="Sripreechasak P."/>
            <person name="Kanchanasin P."/>
            <person name="Tanasupawat S."/>
            <person name="Phongsopitanun W."/>
        </authorList>
    </citation>
    <scope>NUCLEOTIDE SEQUENCE</scope>
    <source>
        <strain evidence="2">JCM 31032</strain>
    </source>
</reference>
<dbReference type="RefSeq" id="WP_231444736.1">
    <property type="nucleotide sequence ID" value="NZ_JAJOMB010000012.1"/>
</dbReference>
<evidence type="ECO:0008006" key="4">
    <source>
        <dbReference type="Google" id="ProtNLM"/>
    </source>
</evidence>
<evidence type="ECO:0000313" key="3">
    <source>
        <dbReference type="Proteomes" id="UP001138997"/>
    </source>
</evidence>
<feature type="compositionally biased region" description="Low complexity" evidence="1">
    <location>
        <begin position="321"/>
        <end position="331"/>
    </location>
</feature>
<evidence type="ECO:0000313" key="2">
    <source>
        <dbReference type="EMBL" id="MCD5313492.1"/>
    </source>
</evidence>
<feature type="compositionally biased region" description="Low complexity" evidence="1">
    <location>
        <begin position="364"/>
        <end position="384"/>
    </location>
</feature>
<keyword evidence="3" id="KW-1185">Reference proteome</keyword>
<sequence>MSTAPPPPEDDAKVDPADLPTADLSELAATDALLDRLAARSASEQDLLDPTTLALNSLLTEIDAESGADSATARLVEVLAGRPLYIDGPAVVEAEEELIDLTGQAPEAEATAETAEEKPKDEDDSAGGPPVGVEVTPITAARSKRWRTAAGKISAPVAAASIAVMVLLGGGVSAAVAGDPLAPLSGVGSVVAKLPGVKQADKNEDKLKEAQAELVLAQQLASSDPVQAAAHLAAAQQMLAELPDDDTADLDQRAEVLASQLAPIDPTDPSSIPGVTTVAATDTPAATPTDGSATTGPTTDPTTDGPTTAPPTSDGSGGGVTTPPTSSSDAPSDPPTTAPTAPTAPTTEPSSGSGGSGGGPSDPPAANTNDPTTDPAPATAPSGS</sequence>